<sequence length="83" mass="9285">MKLSEPLIKILAKMYEPSSMINSSYKDNDIALKTDAEGNAVLLFIGKATEKGTIKGERYARTLKKDKDGNIIKDHWELKGKAT</sequence>
<evidence type="ECO:0000313" key="1">
    <source>
        <dbReference type="EMBL" id="RXF72584.1"/>
    </source>
</evidence>
<dbReference type="AlphaFoldDB" id="A0A4Q0MGQ3"/>
<dbReference type="RefSeq" id="WP_128767769.1">
    <property type="nucleotide sequence ID" value="NZ_RXOC01000001.1"/>
</dbReference>
<accession>A0A4Q0MGQ3</accession>
<organism evidence="1 2">
    <name type="scientific">Arcticibacter tournemirensis</name>
    <dbReference type="NCBI Taxonomy" id="699437"/>
    <lineage>
        <taxon>Bacteria</taxon>
        <taxon>Pseudomonadati</taxon>
        <taxon>Bacteroidota</taxon>
        <taxon>Sphingobacteriia</taxon>
        <taxon>Sphingobacteriales</taxon>
        <taxon>Sphingobacteriaceae</taxon>
        <taxon>Arcticibacter</taxon>
    </lineage>
</organism>
<gene>
    <name evidence="1" type="ORF">EKH83_02350</name>
</gene>
<proteinExistence type="predicted"/>
<dbReference type="Proteomes" id="UP000290848">
    <property type="component" value="Unassembled WGS sequence"/>
</dbReference>
<name>A0A4Q0MGQ3_9SPHI</name>
<evidence type="ECO:0000313" key="2">
    <source>
        <dbReference type="Proteomes" id="UP000290848"/>
    </source>
</evidence>
<protein>
    <submittedName>
        <fullName evidence="1">Uncharacterized protein</fullName>
    </submittedName>
</protein>
<reference evidence="1 2" key="1">
    <citation type="submission" date="2018-12" db="EMBL/GenBank/DDBJ databases">
        <title>The Draft Genome Sequence of the Soil Bacterium Pedobacter tournemirensis R1.</title>
        <authorList>
            <person name="He J."/>
        </authorList>
    </citation>
    <scope>NUCLEOTIDE SEQUENCE [LARGE SCALE GENOMIC DNA]</scope>
    <source>
        <strain evidence="1 2">R1</strain>
    </source>
</reference>
<comment type="caution">
    <text evidence="1">The sequence shown here is derived from an EMBL/GenBank/DDBJ whole genome shotgun (WGS) entry which is preliminary data.</text>
</comment>
<dbReference type="EMBL" id="RXOC01000001">
    <property type="protein sequence ID" value="RXF72584.1"/>
    <property type="molecule type" value="Genomic_DNA"/>
</dbReference>